<protein>
    <recommendedName>
        <fullName evidence="4">Secreted protein</fullName>
    </recommendedName>
</protein>
<feature type="transmembrane region" description="Helical" evidence="1">
    <location>
        <begin position="64"/>
        <end position="82"/>
    </location>
</feature>
<accession>A0A6B0U2S4</accession>
<evidence type="ECO:0000256" key="1">
    <source>
        <dbReference type="SAM" id="Phobius"/>
    </source>
</evidence>
<organism evidence="3">
    <name type="scientific">Ixodes ricinus</name>
    <name type="common">Common tick</name>
    <name type="synonym">Acarus ricinus</name>
    <dbReference type="NCBI Taxonomy" id="34613"/>
    <lineage>
        <taxon>Eukaryota</taxon>
        <taxon>Metazoa</taxon>
        <taxon>Ecdysozoa</taxon>
        <taxon>Arthropoda</taxon>
        <taxon>Chelicerata</taxon>
        <taxon>Arachnida</taxon>
        <taxon>Acari</taxon>
        <taxon>Parasitiformes</taxon>
        <taxon>Ixodida</taxon>
        <taxon>Ixodoidea</taxon>
        <taxon>Ixodidae</taxon>
        <taxon>Ixodinae</taxon>
        <taxon>Ixodes</taxon>
    </lineage>
</organism>
<feature type="chain" id="PRO_5025352903" description="Secreted protein" evidence="2">
    <location>
        <begin position="22"/>
        <end position="88"/>
    </location>
</feature>
<keyword evidence="1" id="KW-0472">Membrane</keyword>
<keyword evidence="1" id="KW-0812">Transmembrane</keyword>
<keyword evidence="1" id="KW-1133">Transmembrane helix</keyword>
<dbReference type="AlphaFoldDB" id="A0A6B0U2S4"/>
<keyword evidence="2" id="KW-0732">Signal</keyword>
<proteinExistence type="predicted"/>
<evidence type="ECO:0000313" key="3">
    <source>
        <dbReference type="EMBL" id="MXU85928.1"/>
    </source>
</evidence>
<sequence length="88" mass="10288">MSLKTLLRFSFLRSLWAFCTAKFRSLQVLVHCEQAPAAGRLHSCIFHFAAVHLRASDCARLWRINFYVVSLVLCLPLFLHWFTLHLLQ</sequence>
<evidence type="ECO:0000256" key="2">
    <source>
        <dbReference type="SAM" id="SignalP"/>
    </source>
</evidence>
<evidence type="ECO:0008006" key="4">
    <source>
        <dbReference type="Google" id="ProtNLM"/>
    </source>
</evidence>
<reference evidence="3" key="1">
    <citation type="submission" date="2019-12" db="EMBL/GenBank/DDBJ databases">
        <title>An insight into the sialome of adult female Ixodes ricinus ticks feeding for 6 days.</title>
        <authorList>
            <person name="Perner J."/>
            <person name="Ribeiro J.M.C."/>
        </authorList>
    </citation>
    <scope>NUCLEOTIDE SEQUENCE</scope>
    <source>
        <strain evidence="3">Semi-engorged</strain>
        <tissue evidence="3">Salivary glands</tissue>
    </source>
</reference>
<name>A0A6B0U2S4_IXORI</name>
<feature type="signal peptide" evidence="2">
    <location>
        <begin position="1"/>
        <end position="21"/>
    </location>
</feature>
<dbReference type="EMBL" id="GIFC01003845">
    <property type="protein sequence ID" value="MXU85928.1"/>
    <property type="molecule type" value="Transcribed_RNA"/>
</dbReference>